<dbReference type="GO" id="GO:0005737">
    <property type="term" value="C:cytoplasm"/>
    <property type="evidence" value="ECO:0007669"/>
    <property type="project" value="UniProtKB-SubCell"/>
</dbReference>
<keyword evidence="6 8" id="KW-0520">NAD</keyword>
<comment type="cofactor">
    <cofactor evidence="8">
        <name>a divalent metal cation</name>
        <dbReference type="ChEBI" id="CHEBI:60240"/>
    </cofactor>
</comment>
<dbReference type="NCBIfam" id="NF003424">
    <property type="entry name" value="PRK04885.1"/>
    <property type="match status" value="1"/>
</dbReference>
<keyword evidence="8" id="KW-0963">Cytoplasm</keyword>
<dbReference type="GO" id="GO:0019674">
    <property type="term" value="P:NAD+ metabolic process"/>
    <property type="evidence" value="ECO:0007669"/>
    <property type="project" value="InterPro"/>
</dbReference>
<sequence length="263" mass="30323">MRVWIQSNSKSTSLAIQRQLRFKLLQQHIKISEEYPDLVITVGGDGTFLSAFHRFSNQLDHLLFIGIHTGHLGFYTDWQDNELDDLVRLIVQNQKKIIRFPLLDVKVSYTNGHQSHFLSLNESIIKRVSQTMRADVLIDGHKFERFRGDGISMSTPTGSTAYSKSIGGAIVDPSLEVMQFNEVAPINNRVYRTVNSSLILPQKQILTILPDRQTDYIVTVDNLSYDHCSIQKIEYQIAREKIQIAEYRPKQFWLRVKNAFLVN</sequence>
<dbReference type="InterPro" id="IPR016064">
    <property type="entry name" value="NAD/diacylglycerol_kinase_sf"/>
</dbReference>
<evidence type="ECO:0000256" key="4">
    <source>
        <dbReference type="ARBA" id="ARBA00022840"/>
    </source>
</evidence>
<dbReference type="EMBL" id="JABZEC010000005">
    <property type="protein sequence ID" value="NVY96805.1"/>
    <property type="molecule type" value="Genomic_DNA"/>
</dbReference>
<dbReference type="GO" id="GO:0046872">
    <property type="term" value="F:metal ion binding"/>
    <property type="evidence" value="ECO:0007669"/>
    <property type="project" value="UniProtKB-UniRule"/>
</dbReference>
<proteinExistence type="inferred from homology"/>
<dbReference type="GO" id="GO:0051287">
    <property type="term" value="F:NAD binding"/>
    <property type="evidence" value="ECO:0007669"/>
    <property type="project" value="UniProtKB-ARBA"/>
</dbReference>
<feature type="binding site" evidence="8">
    <location>
        <begin position="160"/>
        <end position="165"/>
    </location>
    <ligand>
        <name>NAD(+)</name>
        <dbReference type="ChEBI" id="CHEBI:57540"/>
    </ligand>
</feature>
<evidence type="ECO:0000313" key="9">
    <source>
        <dbReference type="EMBL" id="NVY96805.1"/>
    </source>
</evidence>
<dbReference type="GO" id="GO:0006741">
    <property type="term" value="P:NADP+ biosynthetic process"/>
    <property type="evidence" value="ECO:0007669"/>
    <property type="project" value="UniProtKB-UniRule"/>
</dbReference>
<comment type="caution">
    <text evidence="8">Lacks conserved residue(s) required for the propagation of feature annotation.</text>
</comment>
<dbReference type="AlphaFoldDB" id="A0A850R8E3"/>
<dbReference type="Pfam" id="PF20143">
    <property type="entry name" value="NAD_kinase_C"/>
    <property type="match status" value="1"/>
</dbReference>
<evidence type="ECO:0000256" key="8">
    <source>
        <dbReference type="HAMAP-Rule" id="MF_00361"/>
    </source>
</evidence>
<feature type="binding site" evidence="8">
    <location>
        <begin position="45"/>
        <end position="46"/>
    </location>
    <ligand>
        <name>NAD(+)</name>
        <dbReference type="ChEBI" id="CHEBI:57540"/>
    </ligand>
</feature>
<keyword evidence="2 8" id="KW-0547">Nucleotide-binding</keyword>
<feature type="active site" description="Proton acceptor" evidence="8">
    <location>
        <position position="45"/>
    </location>
</feature>
<name>A0A850R8E3_9LACO</name>
<accession>A0A850R8E3</accession>
<comment type="caution">
    <text evidence="9">The sequence shown here is derived from an EMBL/GenBank/DDBJ whole genome shotgun (WGS) entry which is preliminary data.</text>
</comment>
<keyword evidence="4 8" id="KW-0067">ATP-binding</keyword>
<dbReference type="HAMAP" id="MF_00361">
    <property type="entry name" value="NAD_kinase"/>
    <property type="match status" value="1"/>
</dbReference>
<evidence type="ECO:0000256" key="7">
    <source>
        <dbReference type="ARBA" id="ARBA00047925"/>
    </source>
</evidence>
<feature type="binding site" evidence="8">
    <location>
        <begin position="121"/>
        <end position="122"/>
    </location>
    <ligand>
        <name>NAD(+)</name>
        <dbReference type="ChEBI" id="CHEBI:57540"/>
    </ligand>
</feature>
<dbReference type="RefSeq" id="WP_176942959.1">
    <property type="nucleotide sequence ID" value="NZ_JABZEC010000005.1"/>
</dbReference>
<evidence type="ECO:0000256" key="5">
    <source>
        <dbReference type="ARBA" id="ARBA00022857"/>
    </source>
</evidence>
<dbReference type="Gene3D" id="2.60.200.30">
    <property type="entry name" value="Probable inorganic polyphosphate/atp-NAD kinase, domain 2"/>
    <property type="match status" value="1"/>
</dbReference>
<gene>
    <name evidence="8" type="primary">nadK</name>
    <name evidence="9" type="ORF">HU830_06505</name>
</gene>
<keyword evidence="10" id="KW-1185">Reference proteome</keyword>
<dbReference type="PANTHER" id="PTHR20275">
    <property type="entry name" value="NAD KINASE"/>
    <property type="match status" value="1"/>
</dbReference>
<reference evidence="9 10" key="1">
    <citation type="submission" date="2020-06" db="EMBL/GenBank/DDBJ databases">
        <authorList>
            <person name="Kang J."/>
        </authorList>
    </citation>
    <scope>NUCLEOTIDE SEQUENCE [LARGE SCALE GENOMIC DNA]</scope>
    <source>
        <strain evidence="9 10">DCY120</strain>
    </source>
</reference>
<comment type="subcellular location">
    <subcellularLocation>
        <location evidence="8">Cytoplasm</location>
    </subcellularLocation>
</comment>
<evidence type="ECO:0000256" key="2">
    <source>
        <dbReference type="ARBA" id="ARBA00022741"/>
    </source>
</evidence>
<dbReference type="InterPro" id="IPR002504">
    <property type="entry name" value="NADK"/>
</dbReference>
<evidence type="ECO:0000256" key="6">
    <source>
        <dbReference type="ARBA" id="ARBA00023027"/>
    </source>
</evidence>
<keyword evidence="5 8" id="KW-0521">NADP</keyword>
<organism evidence="9 10">
    <name type="scientific">Bombilactobacillus apium</name>
    <dbReference type="NCBI Taxonomy" id="2675299"/>
    <lineage>
        <taxon>Bacteria</taxon>
        <taxon>Bacillati</taxon>
        <taxon>Bacillota</taxon>
        <taxon>Bacilli</taxon>
        <taxon>Lactobacillales</taxon>
        <taxon>Lactobacillaceae</taxon>
        <taxon>Bombilactobacillus</taxon>
    </lineage>
</organism>
<comment type="function">
    <text evidence="8">Involved in the regulation of the intracellular balance of NAD and NADP, and is a key enzyme in the biosynthesis of NADP. Catalyzes specifically the phosphorylation on 2'-hydroxyl of the adenosine moiety of NAD to yield NADP.</text>
</comment>
<dbReference type="InterPro" id="IPR017437">
    <property type="entry name" value="ATP-NAD_kinase_PpnK-typ_C"/>
</dbReference>
<dbReference type="GO" id="GO:0005524">
    <property type="term" value="F:ATP binding"/>
    <property type="evidence" value="ECO:0007669"/>
    <property type="project" value="UniProtKB-KW"/>
</dbReference>
<keyword evidence="1 8" id="KW-0808">Transferase</keyword>
<evidence type="ECO:0000313" key="10">
    <source>
        <dbReference type="Proteomes" id="UP000563523"/>
    </source>
</evidence>
<dbReference type="PANTHER" id="PTHR20275:SF0">
    <property type="entry name" value="NAD KINASE"/>
    <property type="match status" value="1"/>
</dbReference>
<feature type="binding site" evidence="8">
    <location>
        <position position="149"/>
    </location>
    <ligand>
        <name>NAD(+)</name>
        <dbReference type="ChEBI" id="CHEBI:57540"/>
    </ligand>
</feature>
<keyword evidence="3 8" id="KW-0418">Kinase</keyword>
<feature type="binding site" evidence="8">
    <location>
        <position position="147"/>
    </location>
    <ligand>
        <name>NAD(+)</name>
        <dbReference type="ChEBI" id="CHEBI:57540"/>
    </ligand>
</feature>
<dbReference type="InterPro" id="IPR017438">
    <property type="entry name" value="ATP-NAD_kinase_N"/>
</dbReference>
<dbReference type="Proteomes" id="UP000563523">
    <property type="component" value="Unassembled WGS sequence"/>
</dbReference>
<dbReference type="Pfam" id="PF01513">
    <property type="entry name" value="NAD_kinase"/>
    <property type="match status" value="1"/>
</dbReference>
<dbReference type="SUPFAM" id="SSF111331">
    <property type="entry name" value="NAD kinase/diacylglycerol kinase-like"/>
    <property type="match status" value="1"/>
</dbReference>
<protein>
    <recommendedName>
        <fullName evidence="8">NAD kinase</fullName>
        <ecNumber evidence="8">2.7.1.23</ecNumber>
    </recommendedName>
    <alternativeName>
        <fullName evidence="8">ATP-dependent NAD kinase</fullName>
    </alternativeName>
</protein>
<evidence type="ECO:0000256" key="3">
    <source>
        <dbReference type="ARBA" id="ARBA00022777"/>
    </source>
</evidence>
<evidence type="ECO:0000256" key="1">
    <source>
        <dbReference type="ARBA" id="ARBA00022679"/>
    </source>
</evidence>
<feature type="binding site" evidence="8">
    <location>
        <position position="184"/>
    </location>
    <ligand>
        <name>NAD(+)</name>
        <dbReference type="ChEBI" id="CHEBI:57540"/>
    </ligand>
</feature>
<dbReference type="Gene3D" id="3.40.50.10330">
    <property type="entry name" value="Probable inorganic polyphosphate/atp-NAD kinase, domain 1"/>
    <property type="match status" value="1"/>
</dbReference>
<comment type="catalytic activity">
    <reaction evidence="7 8">
        <text>NAD(+) + ATP = ADP + NADP(+) + H(+)</text>
        <dbReference type="Rhea" id="RHEA:18629"/>
        <dbReference type="ChEBI" id="CHEBI:15378"/>
        <dbReference type="ChEBI" id="CHEBI:30616"/>
        <dbReference type="ChEBI" id="CHEBI:57540"/>
        <dbReference type="ChEBI" id="CHEBI:58349"/>
        <dbReference type="ChEBI" id="CHEBI:456216"/>
        <dbReference type="EC" id="2.7.1.23"/>
    </reaction>
</comment>
<dbReference type="EC" id="2.7.1.23" evidence="8"/>
<comment type="similarity">
    <text evidence="8">Belongs to the NAD kinase family.</text>
</comment>
<dbReference type="GO" id="GO:0003951">
    <property type="term" value="F:NAD+ kinase activity"/>
    <property type="evidence" value="ECO:0007669"/>
    <property type="project" value="UniProtKB-UniRule"/>
</dbReference>